<dbReference type="SUPFAM" id="SSF103473">
    <property type="entry name" value="MFS general substrate transporter"/>
    <property type="match status" value="1"/>
</dbReference>
<dbReference type="PROSITE" id="PS50850">
    <property type="entry name" value="MFS"/>
    <property type="match status" value="1"/>
</dbReference>
<evidence type="ECO:0000256" key="3">
    <source>
        <dbReference type="ARBA" id="ARBA00022692"/>
    </source>
</evidence>
<evidence type="ECO:0000256" key="6">
    <source>
        <dbReference type="SAM" id="Phobius"/>
    </source>
</evidence>
<feature type="transmembrane region" description="Helical" evidence="6">
    <location>
        <begin position="279"/>
        <end position="307"/>
    </location>
</feature>
<feature type="transmembrane region" description="Helical" evidence="6">
    <location>
        <begin position="351"/>
        <end position="369"/>
    </location>
</feature>
<feature type="transmembrane region" description="Helical" evidence="6">
    <location>
        <begin position="79"/>
        <end position="97"/>
    </location>
</feature>
<dbReference type="KEGG" id="asc:ASAC_0557"/>
<feature type="transmembrane region" description="Helical" evidence="6">
    <location>
        <begin position="375"/>
        <end position="397"/>
    </location>
</feature>
<dbReference type="InterPro" id="IPR011701">
    <property type="entry name" value="MFS"/>
</dbReference>
<evidence type="ECO:0000256" key="2">
    <source>
        <dbReference type="ARBA" id="ARBA00022448"/>
    </source>
</evidence>
<keyword evidence="9" id="KW-1185">Reference proteome</keyword>
<feature type="transmembrane region" description="Helical" evidence="6">
    <location>
        <begin position="319"/>
        <end position="339"/>
    </location>
</feature>
<sequence>MEYKWTVLTNTTLGILMAMINSSVLIISLPAIFRGIQLNPLAPSSFDYLLWLLMGYGVVSSSLVVSFGRLSDMYGRVKLYRLGFVIFTVGSVLLSITPGRGTVAAAELVAFRMVQAVGAALLMANSAALITDAFPITERGRALGINQVAGMVGNLVGLILGGVLATVNWRLVFIISVPFGVAGTVWSYLKLRELSRPRREEKVDVIGNLTFISGLVLLLAGITYALEPYHGEAMGWDSPRVIALMSAGAAVLAVFPLVEMRVQYPMFRLELFRSRQFSAGIFAALLAGLALGGLMITLTIMLQGIWLPLHGYSYSSTPFWAGIYMMPMLFGFVALGPLSGALSDKYGARELATGGMLIAFAAMMAMMTLNYNFSYLPFALMIFAVGVGNGMFVAPNTASIMNAVPPEHRGVASGMRSVMTSMANTVSIALYFSLLLSAFEAKLPSAIYSSLVSAGFPQALALEVSRMPPTAALFAAFLGYNPMQVVLQDLPQGVASSIEAGDPSGFKEVMSNTWFPHVIAPPFMYALRFTLMISGVIVVVAAVASALRGRTAPQSLGGK</sequence>
<feature type="transmembrane region" description="Helical" evidence="6">
    <location>
        <begin position="203"/>
        <end position="226"/>
    </location>
</feature>
<feature type="transmembrane region" description="Helical" evidence="6">
    <location>
        <begin position="109"/>
        <end position="131"/>
    </location>
</feature>
<reference evidence="8 9" key="1">
    <citation type="journal article" date="2010" name="Appl. Environ. Microbiol.">
        <title>The genome sequence of the crenarchaeon Acidilobus saccharovorans supports a new order, Acidilobales, and suggests an important ecological role in terrestrial acidic hot springs.</title>
        <authorList>
            <person name="Mardanov A.V."/>
            <person name="Svetlitchnyi V.A."/>
            <person name="Beletsky A.V."/>
            <person name="Prokofeva M.I."/>
            <person name="Bonch-Osmolovskaya E.A."/>
            <person name="Ravin N.V."/>
            <person name="Skryabin K.G."/>
        </authorList>
    </citation>
    <scope>NUCLEOTIDE SEQUENCE [LARGE SCALE GENOMIC DNA]</scope>
    <source>
        <strain evidence="9">DSM 16705 / JCM 18335 / VKM B-2471 / 345-15</strain>
    </source>
</reference>
<evidence type="ECO:0000256" key="4">
    <source>
        <dbReference type="ARBA" id="ARBA00022989"/>
    </source>
</evidence>
<dbReference type="Gene3D" id="1.20.1250.20">
    <property type="entry name" value="MFS general substrate transporter like domains"/>
    <property type="match status" value="1"/>
</dbReference>
<dbReference type="Proteomes" id="UP000000346">
    <property type="component" value="Chromosome"/>
</dbReference>
<feature type="transmembrane region" description="Helical" evidence="6">
    <location>
        <begin position="525"/>
        <end position="547"/>
    </location>
</feature>
<dbReference type="GO" id="GO:0022857">
    <property type="term" value="F:transmembrane transporter activity"/>
    <property type="evidence" value="ECO:0007669"/>
    <property type="project" value="InterPro"/>
</dbReference>
<dbReference type="RefSeq" id="WP_013266476.1">
    <property type="nucleotide sequence ID" value="NC_014374.1"/>
</dbReference>
<keyword evidence="8" id="KW-0762">Sugar transport</keyword>
<dbReference type="InParanoid" id="D9Q0X6"/>
<dbReference type="OrthoDB" id="117970at2157"/>
<keyword evidence="4 6" id="KW-1133">Transmembrane helix</keyword>
<feature type="transmembrane region" description="Helical" evidence="6">
    <location>
        <begin position="171"/>
        <end position="191"/>
    </location>
</feature>
<feature type="transmembrane region" description="Helical" evidence="6">
    <location>
        <begin position="143"/>
        <end position="165"/>
    </location>
</feature>
<protein>
    <submittedName>
        <fullName evidence="8">Sugar transporter</fullName>
    </submittedName>
</protein>
<dbReference type="eggNOG" id="arCOG00144">
    <property type="taxonomic scope" value="Archaea"/>
</dbReference>
<keyword evidence="5 6" id="KW-0472">Membrane</keyword>
<dbReference type="AlphaFoldDB" id="D9Q0X6"/>
<dbReference type="Pfam" id="PF07690">
    <property type="entry name" value="MFS_1"/>
    <property type="match status" value="1"/>
</dbReference>
<evidence type="ECO:0000313" key="8">
    <source>
        <dbReference type="EMBL" id="ADL18964.1"/>
    </source>
</evidence>
<dbReference type="GeneID" id="9498789"/>
<keyword evidence="2" id="KW-0813">Transport</keyword>
<gene>
    <name evidence="8" type="ordered locus">ASAC_0557</name>
</gene>
<dbReference type="GO" id="GO:0016020">
    <property type="term" value="C:membrane"/>
    <property type="evidence" value="ECO:0007669"/>
    <property type="project" value="UniProtKB-SubCell"/>
</dbReference>
<dbReference type="CDD" id="cd17321">
    <property type="entry name" value="MFS_MMR_MDR_like"/>
    <property type="match status" value="1"/>
</dbReference>
<evidence type="ECO:0000313" key="9">
    <source>
        <dbReference type="Proteomes" id="UP000000346"/>
    </source>
</evidence>
<dbReference type="EMBL" id="CP001742">
    <property type="protein sequence ID" value="ADL18964.1"/>
    <property type="molecule type" value="Genomic_DNA"/>
</dbReference>
<evidence type="ECO:0000256" key="1">
    <source>
        <dbReference type="ARBA" id="ARBA00004141"/>
    </source>
</evidence>
<organism evidence="8 9">
    <name type="scientific">Acidilobus saccharovorans (strain DSM 16705 / JCM 18335 / VKM B-2471 / 345-15)</name>
    <dbReference type="NCBI Taxonomy" id="666510"/>
    <lineage>
        <taxon>Archaea</taxon>
        <taxon>Thermoproteota</taxon>
        <taxon>Thermoprotei</taxon>
        <taxon>Acidilobales</taxon>
        <taxon>Acidilobaceae</taxon>
        <taxon>Acidilobus</taxon>
    </lineage>
</organism>
<name>D9Q0X6_ACIS3</name>
<dbReference type="InterPro" id="IPR036259">
    <property type="entry name" value="MFS_trans_sf"/>
</dbReference>
<feature type="transmembrane region" description="Helical" evidence="6">
    <location>
        <begin position="238"/>
        <end position="258"/>
    </location>
</feature>
<dbReference type="FunCoup" id="D9Q0X6">
    <property type="interactions" value="11"/>
</dbReference>
<keyword evidence="3 6" id="KW-0812">Transmembrane</keyword>
<proteinExistence type="predicted"/>
<comment type="subcellular location">
    <subcellularLocation>
        <location evidence="1">Membrane</location>
        <topology evidence="1">Multi-pass membrane protein</topology>
    </subcellularLocation>
</comment>
<feature type="domain" description="Major facilitator superfamily (MFS) profile" evidence="7">
    <location>
        <begin position="7"/>
        <end position="467"/>
    </location>
</feature>
<accession>D9Q0X6</accession>
<dbReference type="HOGENOM" id="CLU_000960_28_3_2"/>
<dbReference type="PANTHER" id="PTHR42718:SF9">
    <property type="entry name" value="MAJOR FACILITATOR SUPERFAMILY MULTIDRUG TRANSPORTER MFSC"/>
    <property type="match status" value="1"/>
</dbReference>
<dbReference type="InterPro" id="IPR020846">
    <property type="entry name" value="MFS_dom"/>
</dbReference>
<feature type="transmembrane region" description="Helical" evidence="6">
    <location>
        <begin position="12"/>
        <end position="36"/>
    </location>
</feature>
<evidence type="ECO:0000256" key="5">
    <source>
        <dbReference type="ARBA" id="ARBA00023136"/>
    </source>
</evidence>
<feature type="transmembrane region" description="Helical" evidence="6">
    <location>
        <begin position="48"/>
        <end position="67"/>
    </location>
</feature>
<feature type="transmembrane region" description="Helical" evidence="6">
    <location>
        <begin position="418"/>
        <end position="439"/>
    </location>
</feature>
<evidence type="ECO:0000259" key="7">
    <source>
        <dbReference type="PROSITE" id="PS50850"/>
    </source>
</evidence>
<dbReference type="PANTHER" id="PTHR42718">
    <property type="entry name" value="MAJOR FACILITATOR SUPERFAMILY MULTIDRUG TRANSPORTER MFSC"/>
    <property type="match status" value="1"/>
</dbReference>